<protein>
    <submittedName>
        <fullName evidence="3">Uncharacterized protein</fullName>
    </submittedName>
</protein>
<dbReference type="Proteomes" id="UP000184071">
    <property type="component" value="Unassembled WGS sequence"/>
</dbReference>
<evidence type="ECO:0000313" key="4">
    <source>
        <dbReference type="Proteomes" id="UP000184071"/>
    </source>
</evidence>
<accession>A0A1M5EZ23</accession>
<organism evidence="3 4">
    <name type="scientific">Flavobacterium defluvii</name>
    <dbReference type="NCBI Taxonomy" id="370979"/>
    <lineage>
        <taxon>Bacteria</taxon>
        <taxon>Pseudomonadati</taxon>
        <taxon>Bacteroidota</taxon>
        <taxon>Flavobacteriia</taxon>
        <taxon>Flavobacteriales</taxon>
        <taxon>Flavobacteriaceae</taxon>
        <taxon>Flavobacterium</taxon>
    </lineage>
</organism>
<feature type="signal peptide" evidence="2">
    <location>
        <begin position="1"/>
        <end position="20"/>
    </location>
</feature>
<dbReference type="STRING" id="370979.SAMN05443663_101300"/>
<sequence length="60" mass="6406">MKKLVLLAVAVLGTAAMVNAQTTPVKETQAKEVKAAKKEKKADKKTKKAEAKPESAKAQK</sequence>
<evidence type="ECO:0000256" key="2">
    <source>
        <dbReference type="SAM" id="SignalP"/>
    </source>
</evidence>
<evidence type="ECO:0000256" key="1">
    <source>
        <dbReference type="SAM" id="MobiDB-lite"/>
    </source>
</evidence>
<feature type="chain" id="PRO_5012680166" evidence="2">
    <location>
        <begin position="21"/>
        <end position="60"/>
    </location>
</feature>
<keyword evidence="4" id="KW-1185">Reference proteome</keyword>
<name>A0A1M5EZ23_9FLAO</name>
<dbReference type="EMBL" id="FQWC01000001">
    <property type="protein sequence ID" value="SHF84560.1"/>
    <property type="molecule type" value="Genomic_DNA"/>
</dbReference>
<gene>
    <name evidence="3" type="ORF">SAMN05443663_101300</name>
</gene>
<proteinExistence type="predicted"/>
<dbReference type="RefSeq" id="WP_073412700.1">
    <property type="nucleotide sequence ID" value="NZ_FQWC01000001.1"/>
</dbReference>
<reference evidence="4" key="1">
    <citation type="submission" date="2016-11" db="EMBL/GenBank/DDBJ databases">
        <authorList>
            <person name="Varghese N."/>
            <person name="Submissions S."/>
        </authorList>
    </citation>
    <scope>NUCLEOTIDE SEQUENCE [LARGE SCALE GENOMIC DNA]</scope>
    <source>
        <strain evidence="4">DSM 17963</strain>
    </source>
</reference>
<feature type="region of interest" description="Disordered" evidence="1">
    <location>
        <begin position="21"/>
        <end position="60"/>
    </location>
</feature>
<dbReference type="AlphaFoldDB" id="A0A1M5EZ23"/>
<feature type="compositionally biased region" description="Basic and acidic residues" evidence="1">
    <location>
        <begin position="28"/>
        <end position="60"/>
    </location>
</feature>
<keyword evidence="2" id="KW-0732">Signal</keyword>
<evidence type="ECO:0000313" key="3">
    <source>
        <dbReference type="EMBL" id="SHF84560.1"/>
    </source>
</evidence>